<dbReference type="KEGG" id="egr:104445629"/>
<evidence type="ECO:0000256" key="2">
    <source>
        <dbReference type="ARBA" id="ARBA00022704"/>
    </source>
</evidence>
<dbReference type="MEROPS" id="I55.001"/>
<keyword evidence="3" id="KW-0732">Signal</keyword>
<dbReference type="Gramene" id="KCW75168">
    <property type="protein sequence ID" value="KCW75168"/>
    <property type="gene ID" value="EUGRSUZ_E03919"/>
</dbReference>
<evidence type="ECO:0000256" key="3">
    <source>
        <dbReference type="SAM" id="SignalP"/>
    </source>
</evidence>
<proteinExistence type="predicted"/>
<dbReference type="EMBL" id="KK198757">
    <property type="protein sequence ID" value="KCW75168.1"/>
    <property type="molecule type" value="Genomic_DNA"/>
</dbReference>
<dbReference type="OrthoDB" id="2016588at2759"/>
<sequence>MRLLIVAAAAVLLLLQVLAAGATRTEPLVGGWESIKNLNDPYVQEIAKFAIKTHNDQAKTGLVLEKVVKGETQVVAGTNYKLVVAAKDGADTKNFEAVVWDKPWEHFRSLTSFKPV</sequence>
<gene>
    <name evidence="5" type="ORF">EUGRSUZ_E03919</name>
</gene>
<dbReference type="PANTHER" id="PTHR47364">
    <property type="entry name" value="CYSTEINE PROTEINASE INHIBITOR 5"/>
    <property type="match status" value="1"/>
</dbReference>
<dbReference type="AlphaFoldDB" id="A0A059C9M1"/>
<dbReference type="InterPro" id="IPR046350">
    <property type="entry name" value="Cystatin_sf"/>
</dbReference>
<name>A0A059C9M1_EUCGR</name>
<dbReference type="eggNOG" id="ENOG502S46Q">
    <property type="taxonomic scope" value="Eukaryota"/>
</dbReference>
<dbReference type="SUPFAM" id="SSF54403">
    <property type="entry name" value="Cystatin/monellin"/>
    <property type="match status" value="1"/>
</dbReference>
<dbReference type="CDD" id="cd00042">
    <property type="entry name" value="CY"/>
    <property type="match status" value="1"/>
</dbReference>
<dbReference type="SMART" id="SM00043">
    <property type="entry name" value="CY"/>
    <property type="match status" value="1"/>
</dbReference>
<dbReference type="Gene3D" id="3.10.450.10">
    <property type="match status" value="1"/>
</dbReference>
<accession>A0A059C9M1</accession>
<dbReference type="FunCoup" id="A0A059C9M1">
    <property type="interactions" value="1"/>
</dbReference>
<keyword evidence="2" id="KW-0789">Thiol protease inhibitor</keyword>
<dbReference type="OMA" id="KFAITEH"/>
<dbReference type="Pfam" id="PF16845">
    <property type="entry name" value="SQAPI"/>
    <property type="match status" value="1"/>
</dbReference>
<dbReference type="GO" id="GO:0004869">
    <property type="term" value="F:cysteine-type endopeptidase inhibitor activity"/>
    <property type="evidence" value="ECO:0007669"/>
    <property type="project" value="UniProtKB-KW"/>
</dbReference>
<feature type="chain" id="PRO_5018706371" description="Cystatin domain-containing protein" evidence="3">
    <location>
        <begin position="20"/>
        <end position="116"/>
    </location>
</feature>
<protein>
    <recommendedName>
        <fullName evidence="4">Cystatin domain-containing protein</fullName>
    </recommendedName>
</protein>
<organism evidence="5">
    <name type="scientific">Eucalyptus grandis</name>
    <name type="common">Flooded gum</name>
    <dbReference type="NCBI Taxonomy" id="71139"/>
    <lineage>
        <taxon>Eukaryota</taxon>
        <taxon>Viridiplantae</taxon>
        <taxon>Streptophyta</taxon>
        <taxon>Embryophyta</taxon>
        <taxon>Tracheophyta</taxon>
        <taxon>Spermatophyta</taxon>
        <taxon>Magnoliopsida</taxon>
        <taxon>eudicotyledons</taxon>
        <taxon>Gunneridae</taxon>
        <taxon>Pentapetalae</taxon>
        <taxon>rosids</taxon>
        <taxon>malvids</taxon>
        <taxon>Myrtales</taxon>
        <taxon>Myrtaceae</taxon>
        <taxon>Myrtoideae</taxon>
        <taxon>Eucalypteae</taxon>
        <taxon>Eucalyptus</taxon>
    </lineage>
</organism>
<evidence type="ECO:0000313" key="5">
    <source>
        <dbReference type="EMBL" id="KCW75168.1"/>
    </source>
</evidence>
<reference evidence="5" key="1">
    <citation type="submission" date="2013-07" db="EMBL/GenBank/DDBJ databases">
        <title>The genome of Eucalyptus grandis.</title>
        <authorList>
            <person name="Schmutz J."/>
            <person name="Hayes R."/>
            <person name="Myburg A."/>
            <person name="Tuskan G."/>
            <person name="Grattapaglia D."/>
            <person name="Rokhsar D.S."/>
        </authorList>
    </citation>
    <scope>NUCLEOTIDE SEQUENCE</scope>
    <source>
        <tissue evidence="5">Leaf extractions</tissue>
    </source>
</reference>
<feature type="domain" description="Cystatin" evidence="4">
    <location>
        <begin position="27"/>
        <end position="116"/>
    </location>
</feature>
<dbReference type="PANTHER" id="PTHR47364:SF2">
    <property type="entry name" value="CYSTEINE PROTEINASE INHIBITOR 5"/>
    <property type="match status" value="1"/>
</dbReference>
<feature type="signal peptide" evidence="3">
    <location>
        <begin position="1"/>
        <end position="19"/>
    </location>
</feature>
<evidence type="ECO:0000259" key="4">
    <source>
        <dbReference type="SMART" id="SM00043"/>
    </source>
</evidence>
<keyword evidence="1" id="KW-0646">Protease inhibitor</keyword>
<evidence type="ECO:0000256" key="1">
    <source>
        <dbReference type="ARBA" id="ARBA00022690"/>
    </source>
</evidence>
<dbReference type="InterPro" id="IPR000010">
    <property type="entry name" value="Cystatin_dom"/>
</dbReference>
<dbReference type="InParanoid" id="A0A059C9M1"/>